<dbReference type="Proteomes" id="UP000824998">
    <property type="component" value="Unassembled WGS sequence"/>
</dbReference>
<dbReference type="InterPro" id="IPR000086">
    <property type="entry name" value="NUDIX_hydrolase_dom"/>
</dbReference>
<dbReference type="PANTHER" id="PTHR12992">
    <property type="entry name" value="NUDIX HYDROLASE"/>
    <property type="match status" value="1"/>
</dbReference>
<gene>
    <name evidence="2" type="ORF">BJ875DRAFT_401781</name>
</gene>
<dbReference type="SUPFAM" id="SSF55811">
    <property type="entry name" value="Nudix"/>
    <property type="match status" value="1"/>
</dbReference>
<name>A0A9P7YI35_9HELO</name>
<keyword evidence="2" id="KW-0378">Hydrolase</keyword>
<feature type="domain" description="Nudix hydrolase" evidence="1">
    <location>
        <begin position="63"/>
        <end position="212"/>
    </location>
</feature>
<accession>A0A9P7YI35</accession>
<dbReference type="GO" id="GO:0010945">
    <property type="term" value="F:coenzyme A diphosphatase activity"/>
    <property type="evidence" value="ECO:0007669"/>
    <property type="project" value="InterPro"/>
</dbReference>
<dbReference type="CDD" id="cd03426">
    <property type="entry name" value="NUDIX_CoAse_Nudt7"/>
    <property type="match status" value="1"/>
</dbReference>
<dbReference type="Gene3D" id="3.90.79.10">
    <property type="entry name" value="Nucleoside Triphosphate Pyrophosphohydrolase"/>
    <property type="match status" value="1"/>
</dbReference>
<organism evidence="2 3">
    <name type="scientific">Amylocarpus encephaloides</name>
    <dbReference type="NCBI Taxonomy" id="45428"/>
    <lineage>
        <taxon>Eukaryota</taxon>
        <taxon>Fungi</taxon>
        <taxon>Dikarya</taxon>
        <taxon>Ascomycota</taxon>
        <taxon>Pezizomycotina</taxon>
        <taxon>Leotiomycetes</taxon>
        <taxon>Helotiales</taxon>
        <taxon>Helotiales incertae sedis</taxon>
        <taxon>Amylocarpus</taxon>
    </lineage>
</organism>
<keyword evidence="3" id="KW-1185">Reference proteome</keyword>
<evidence type="ECO:0000313" key="2">
    <source>
        <dbReference type="EMBL" id="KAG9234069.1"/>
    </source>
</evidence>
<proteinExistence type="predicted"/>
<evidence type="ECO:0000259" key="1">
    <source>
        <dbReference type="PROSITE" id="PS51462"/>
    </source>
</evidence>
<evidence type="ECO:0000313" key="3">
    <source>
        <dbReference type="Proteomes" id="UP000824998"/>
    </source>
</evidence>
<dbReference type="PANTHER" id="PTHR12992:SF44">
    <property type="entry name" value="NUDIX HYDROLASE DOMAIN-CONTAINING PROTEIN"/>
    <property type="match status" value="1"/>
</dbReference>
<dbReference type="Pfam" id="PF00293">
    <property type="entry name" value="NUDIX"/>
    <property type="match status" value="1"/>
</dbReference>
<dbReference type="PROSITE" id="PS51462">
    <property type="entry name" value="NUDIX"/>
    <property type="match status" value="1"/>
</dbReference>
<dbReference type="EMBL" id="MU251476">
    <property type="protein sequence ID" value="KAG9234069.1"/>
    <property type="molecule type" value="Genomic_DNA"/>
</dbReference>
<reference evidence="2" key="1">
    <citation type="journal article" date="2021" name="IMA Fungus">
        <title>Genomic characterization of three marine fungi, including Emericellopsis atlantica sp. nov. with signatures of a generalist lifestyle and marine biomass degradation.</title>
        <authorList>
            <person name="Hagestad O.C."/>
            <person name="Hou L."/>
            <person name="Andersen J.H."/>
            <person name="Hansen E.H."/>
            <person name="Altermark B."/>
            <person name="Li C."/>
            <person name="Kuhnert E."/>
            <person name="Cox R.J."/>
            <person name="Crous P.W."/>
            <person name="Spatafora J.W."/>
            <person name="Lail K."/>
            <person name="Amirebrahimi M."/>
            <person name="Lipzen A."/>
            <person name="Pangilinan J."/>
            <person name="Andreopoulos W."/>
            <person name="Hayes R.D."/>
            <person name="Ng V."/>
            <person name="Grigoriev I.V."/>
            <person name="Jackson S.A."/>
            <person name="Sutton T.D.S."/>
            <person name="Dobson A.D.W."/>
            <person name="Rama T."/>
        </authorList>
    </citation>
    <scope>NUCLEOTIDE SEQUENCE</scope>
    <source>
        <strain evidence="2">TRa018bII</strain>
    </source>
</reference>
<dbReference type="OrthoDB" id="77989at2759"/>
<dbReference type="InterPro" id="IPR045121">
    <property type="entry name" value="CoAse"/>
</dbReference>
<dbReference type="InterPro" id="IPR015797">
    <property type="entry name" value="NUDIX_hydrolase-like_dom_sf"/>
</dbReference>
<sequence length="424" mass="47332">MTSPGITDDPELLNHLQRVLESLSHNPYPHVPNPEKCNKRASVALVLRVRPNYHHWPSVPRLDKSPPTTIAQFFEQDWVRHGDPEAVFIKRAARKGDRWTSHVALPGGKRDPEDEDDKAVAVRETVEEIGLDLNSENALYIGNLPERVVRSSMGIVPLMVLCPHVFLWTQPDLPPLLLQPTEVASTHWVPLRVMLSPSSWTYEYVDASDRFANQGGVFVRSILRSILGKMEFSAIRLLPSESLYSSSTSEFFSPGTSTTQASGRSIFSRWWNGGEVHPADKTNPLLLWGLTLGVFADFLAQLPPHNAVQLWSYPTFTSPDVRMAINLLTHSLKRRNEANLQSPGVSQIAVDSETQAIATEDSINNQVTPAAKGKNDSRPYAVGVMLEGYYDLVRQGVWIAASVRAITTAVLIFKLVRRFRWSGA</sequence>
<dbReference type="AlphaFoldDB" id="A0A9P7YI35"/>
<comment type="caution">
    <text evidence="2">The sequence shown here is derived from an EMBL/GenBank/DDBJ whole genome shotgun (WGS) entry which is preliminary data.</text>
</comment>
<protein>
    <submittedName>
        <fullName evidence="2">Nudix family hydrolase-like protein</fullName>
    </submittedName>
</protein>